<dbReference type="InterPro" id="IPR050194">
    <property type="entry name" value="Glycosyltransferase_grp1"/>
</dbReference>
<proteinExistence type="predicted"/>
<evidence type="ECO:0000256" key="1">
    <source>
        <dbReference type="ARBA" id="ARBA00022676"/>
    </source>
</evidence>
<accession>A0A919TMQ4</accession>
<evidence type="ECO:0000256" key="2">
    <source>
        <dbReference type="ARBA" id="ARBA00022679"/>
    </source>
</evidence>
<dbReference type="RefSeq" id="WP_203683202.1">
    <property type="nucleotide sequence ID" value="NZ_BOMW01000054.1"/>
</dbReference>
<sequence length="361" mass="37884">MTSVLHVVLPGGIDDPAAPSGGNRYDRRVLTRFQEQKLRSDVREEAVPGAWPRPAQPDRDRLSRLLTEIPDGATVLFDGLVAGGIPEVLEPHATRLRLVILVHLPLSDETGLSPAQAAELRALEGRALHLAAGVIATSTRAAAHVAAMHGLPKVHVAPPGVDPATPATGSRTGHRLLCVASLTPRKGQDLLLTALSRLTDLSWECTFAGAGTIPPIPAGLAGRVAFPGPLTGAELDAAYTNADLFVLPSRAETYGMVVTEALAHALPVVATEVGGVPEALGTVTMSDTAHGDPAPAVPPGLLLPPEDPGALAAALRGWLTDPDLRTRWRARARARRETLTGWDQTAERLAGILRQIEEGTA</sequence>
<dbReference type="SUPFAM" id="SSF53756">
    <property type="entry name" value="UDP-Glycosyltransferase/glycogen phosphorylase"/>
    <property type="match status" value="1"/>
</dbReference>
<evidence type="ECO:0000313" key="5">
    <source>
        <dbReference type="Proteomes" id="UP000629619"/>
    </source>
</evidence>
<dbReference type="Pfam" id="PF13439">
    <property type="entry name" value="Glyco_transf_4"/>
    <property type="match status" value="1"/>
</dbReference>
<keyword evidence="2 4" id="KW-0808">Transferase</keyword>
<dbReference type="Proteomes" id="UP000629619">
    <property type="component" value="Unassembled WGS sequence"/>
</dbReference>
<dbReference type="Pfam" id="PF13692">
    <property type="entry name" value="Glyco_trans_1_4"/>
    <property type="match status" value="1"/>
</dbReference>
<name>A0A919TMQ4_9ACTN</name>
<keyword evidence="1" id="KW-0328">Glycosyltransferase</keyword>
<dbReference type="GO" id="GO:0016757">
    <property type="term" value="F:glycosyltransferase activity"/>
    <property type="evidence" value="ECO:0007669"/>
    <property type="project" value="TreeGrafter"/>
</dbReference>
<dbReference type="EMBL" id="BOMW01000054">
    <property type="protein sequence ID" value="GIF07809.1"/>
    <property type="molecule type" value="Genomic_DNA"/>
</dbReference>
<dbReference type="PANTHER" id="PTHR45947:SF3">
    <property type="entry name" value="SULFOQUINOVOSYL TRANSFERASE SQD2"/>
    <property type="match status" value="1"/>
</dbReference>
<keyword evidence="5" id="KW-1185">Reference proteome</keyword>
<dbReference type="CDD" id="cd03801">
    <property type="entry name" value="GT4_PimA-like"/>
    <property type="match status" value="1"/>
</dbReference>
<dbReference type="InterPro" id="IPR028098">
    <property type="entry name" value="Glyco_trans_4-like_N"/>
</dbReference>
<dbReference type="Gene3D" id="3.40.50.2000">
    <property type="entry name" value="Glycogen Phosphorylase B"/>
    <property type="match status" value="2"/>
</dbReference>
<evidence type="ECO:0000313" key="4">
    <source>
        <dbReference type="EMBL" id="GIF07809.1"/>
    </source>
</evidence>
<protein>
    <submittedName>
        <fullName evidence="4">Glycosyl transferase</fullName>
    </submittedName>
</protein>
<feature type="domain" description="Glycosyltransferase subfamily 4-like N-terminal" evidence="3">
    <location>
        <begin position="93"/>
        <end position="164"/>
    </location>
</feature>
<comment type="caution">
    <text evidence="4">The sequence shown here is derived from an EMBL/GenBank/DDBJ whole genome shotgun (WGS) entry which is preliminary data.</text>
</comment>
<reference evidence="4" key="1">
    <citation type="submission" date="2021-01" db="EMBL/GenBank/DDBJ databases">
        <title>Whole genome shotgun sequence of Actinoplanes siamensis NBRC 109076.</title>
        <authorList>
            <person name="Komaki H."/>
            <person name="Tamura T."/>
        </authorList>
    </citation>
    <scope>NUCLEOTIDE SEQUENCE</scope>
    <source>
        <strain evidence="4">NBRC 109076</strain>
    </source>
</reference>
<dbReference type="AlphaFoldDB" id="A0A919TMQ4"/>
<dbReference type="PANTHER" id="PTHR45947">
    <property type="entry name" value="SULFOQUINOVOSYL TRANSFERASE SQD2"/>
    <property type="match status" value="1"/>
</dbReference>
<organism evidence="4 5">
    <name type="scientific">Actinoplanes siamensis</name>
    <dbReference type="NCBI Taxonomy" id="1223317"/>
    <lineage>
        <taxon>Bacteria</taxon>
        <taxon>Bacillati</taxon>
        <taxon>Actinomycetota</taxon>
        <taxon>Actinomycetes</taxon>
        <taxon>Micromonosporales</taxon>
        <taxon>Micromonosporaceae</taxon>
        <taxon>Actinoplanes</taxon>
    </lineage>
</organism>
<gene>
    <name evidence="4" type="ORF">Asi03nite_53470</name>
</gene>
<evidence type="ECO:0000259" key="3">
    <source>
        <dbReference type="Pfam" id="PF13439"/>
    </source>
</evidence>